<protein>
    <submittedName>
        <fullName evidence="1">Uncharacterized protein</fullName>
    </submittedName>
</protein>
<dbReference type="EMBL" id="JACBZM010000001">
    <property type="protein sequence ID" value="NYI43487.1"/>
    <property type="molecule type" value="Genomic_DNA"/>
</dbReference>
<dbReference type="AlphaFoldDB" id="A0A7Z0CM42"/>
<proteinExistence type="predicted"/>
<dbReference type="Proteomes" id="UP000562045">
    <property type="component" value="Unassembled WGS sequence"/>
</dbReference>
<organism evidence="1 2">
    <name type="scientific">Nocardioides aromaticivorans</name>
    <dbReference type="NCBI Taxonomy" id="200618"/>
    <lineage>
        <taxon>Bacteria</taxon>
        <taxon>Bacillati</taxon>
        <taxon>Actinomycetota</taxon>
        <taxon>Actinomycetes</taxon>
        <taxon>Propionibacteriales</taxon>
        <taxon>Nocardioidaceae</taxon>
        <taxon>Nocardioides</taxon>
    </lineage>
</organism>
<reference evidence="1 2" key="1">
    <citation type="submission" date="2020-07" db="EMBL/GenBank/DDBJ databases">
        <title>Sequencing the genomes of 1000 actinobacteria strains.</title>
        <authorList>
            <person name="Klenk H.-P."/>
        </authorList>
    </citation>
    <scope>NUCLEOTIDE SEQUENCE [LARGE SCALE GENOMIC DNA]</scope>
    <source>
        <strain evidence="1 2">DSM 15131</strain>
    </source>
</reference>
<sequence length="116" mass="12839">MDDSGLAAVLVGERITAVAFVHDFIEVHFGDIVLTGYTKPFGMIACWGVGEKTLPYLIGKRVDHVEVVPDRYVAIDSGENRLAFPLDEDARVGPEAVRLYAPGIAELDQQSKHWVW</sequence>
<evidence type="ECO:0000313" key="2">
    <source>
        <dbReference type="Proteomes" id="UP000562045"/>
    </source>
</evidence>
<accession>A0A7Z0CM42</accession>
<comment type="caution">
    <text evidence="1">The sequence shown here is derived from an EMBL/GenBank/DDBJ whole genome shotgun (WGS) entry which is preliminary data.</text>
</comment>
<dbReference type="RefSeq" id="WP_179647656.1">
    <property type="nucleotide sequence ID" value="NZ_JACBZM010000001.1"/>
</dbReference>
<name>A0A7Z0CM42_9ACTN</name>
<evidence type="ECO:0000313" key="1">
    <source>
        <dbReference type="EMBL" id="NYI43487.1"/>
    </source>
</evidence>
<gene>
    <name evidence="1" type="ORF">BJ993_000567</name>
</gene>